<dbReference type="InterPro" id="IPR036179">
    <property type="entry name" value="Ig-like_dom_sf"/>
</dbReference>
<dbReference type="GO" id="GO:0002250">
    <property type="term" value="P:adaptive immune response"/>
    <property type="evidence" value="ECO:0007669"/>
    <property type="project" value="UniProtKB-KW"/>
</dbReference>
<dbReference type="InterPro" id="IPR013783">
    <property type="entry name" value="Ig-like_fold"/>
</dbReference>
<dbReference type="AlphaFoldDB" id="A0A6B0SAK7"/>
<evidence type="ECO:0000256" key="9">
    <source>
        <dbReference type="ARBA" id="ARBA00023319"/>
    </source>
</evidence>
<evidence type="ECO:0000256" key="7">
    <source>
        <dbReference type="ARBA" id="ARBA00023157"/>
    </source>
</evidence>
<organism evidence="12 13">
    <name type="scientific">Bos mutus</name>
    <name type="common">wild yak</name>
    <dbReference type="NCBI Taxonomy" id="72004"/>
    <lineage>
        <taxon>Eukaryota</taxon>
        <taxon>Metazoa</taxon>
        <taxon>Chordata</taxon>
        <taxon>Craniata</taxon>
        <taxon>Vertebrata</taxon>
        <taxon>Euteleostomi</taxon>
        <taxon>Mammalia</taxon>
        <taxon>Eutheria</taxon>
        <taxon>Laurasiatheria</taxon>
        <taxon>Artiodactyla</taxon>
        <taxon>Ruminantia</taxon>
        <taxon>Pecora</taxon>
        <taxon>Bovidae</taxon>
        <taxon>Bovinae</taxon>
        <taxon>Bos</taxon>
    </lineage>
</organism>
<dbReference type="InterPro" id="IPR013106">
    <property type="entry name" value="Ig_V-set"/>
</dbReference>
<keyword evidence="4" id="KW-0391">Immunity</keyword>
<name>A0A6B0SAK7_9CETA</name>
<dbReference type="Proteomes" id="UP000322234">
    <property type="component" value="Unassembled WGS sequence"/>
</dbReference>
<dbReference type="EMBL" id="VBQZ03002307">
    <property type="protein sequence ID" value="MXQ99889.1"/>
    <property type="molecule type" value="Genomic_DNA"/>
</dbReference>
<keyword evidence="5" id="KW-1064">Adaptive immunity</keyword>
<keyword evidence="2" id="KW-1003">Cell membrane</keyword>
<keyword evidence="6" id="KW-0472">Membrane</keyword>
<evidence type="ECO:0000256" key="2">
    <source>
        <dbReference type="ARBA" id="ARBA00022475"/>
    </source>
</evidence>
<accession>A0A6B0SAK7</accession>
<evidence type="ECO:0000256" key="8">
    <source>
        <dbReference type="ARBA" id="ARBA00023170"/>
    </source>
</evidence>
<evidence type="ECO:0000256" key="1">
    <source>
        <dbReference type="ARBA" id="ARBA00004236"/>
    </source>
</evidence>
<dbReference type="InterPro" id="IPR007110">
    <property type="entry name" value="Ig-like_dom"/>
</dbReference>
<dbReference type="PANTHER" id="PTHR19367:SF45">
    <property type="entry name" value="IG-LIKE DOMAIN-CONTAINING PROTEIN"/>
    <property type="match status" value="1"/>
</dbReference>
<gene>
    <name evidence="12" type="ORF">E5288_WYG012598</name>
</gene>
<evidence type="ECO:0000256" key="3">
    <source>
        <dbReference type="ARBA" id="ARBA00022729"/>
    </source>
</evidence>
<dbReference type="PROSITE" id="PS50835">
    <property type="entry name" value="IG_LIKE"/>
    <property type="match status" value="1"/>
</dbReference>
<dbReference type="FunFam" id="2.60.40.10:FF:000878">
    <property type="entry name" value="T cell receptor alpha variable 38-1"/>
    <property type="match status" value="1"/>
</dbReference>
<dbReference type="Gene3D" id="2.60.40.10">
    <property type="entry name" value="Immunoglobulins"/>
    <property type="match status" value="1"/>
</dbReference>
<evidence type="ECO:0000313" key="13">
    <source>
        <dbReference type="Proteomes" id="UP000322234"/>
    </source>
</evidence>
<keyword evidence="8" id="KW-0675">Receptor</keyword>
<dbReference type="GO" id="GO:0042101">
    <property type="term" value="C:T cell receptor complex"/>
    <property type="evidence" value="ECO:0007669"/>
    <property type="project" value="UniProtKB-KW"/>
</dbReference>
<reference evidence="12" key="1">
    <citation type="submission" date="2019-10" db="EMBL/GenBank/DDBJ databases">
        <title>The sequence and de novo assembly of the wild yak genome.</title>
        <authorList>
            <person name="Liu Y."/>
        </authorList>
    </citation>
    <scope>NUCLEOTIDE SEQUENCE [LARGE SCALE GENOMIC DNA]</scope>
    <source>
        <strain evidence="12">WY2019</strain>
    </source>
</reference>
<protein>
    <recommendedName>
        <fullName evidence="11">Ig-like domain-containing protein</fullName>
    </recommendedName>
</protein>
<dbReference type="SUPFAM" id="SSF48726">
    <property type="entry name" value="Immunoglobulin"/>
    <property type="match status" value="1"/>
</dbReference>
<feature type="domain" description="Ig-like" evidence="11">
    <location>
        <begin position="1"/>
        <end position="98"/>
    </location>
</feature>
<evidence type="ECO:0000256" key="4">
    <source>
        <dbReference type="ARBA" id="ARBA00022859"/>
    </source>
</evidence>
<evidence type="ECO:0000313" key="12">
    <source>
        <dbReference type="EMBL" id="MXQ99889.1"/>
    </source>
</evidence>
<proteinExistence type="predicted"/>
<keyword evidence="13" id="KW-1185">Reference proteome</keyword>
<evidence type="ECO:0000256" key="5">
    <source>
        <dbReference type="ARBA" id="ARBA00023130"/>
    </source>
</evidence>
<dbReference type="PANTHER" id="PTHR19367">
    <property type="entry name" value="T-CELL RECEPTOR ALPHA CHAIN V REGION"/>
    <property type="match status" value="1"/>
</dbReference>
<evidence type="ECO:0000256" key="6">
    <source>
        <dbReference type="ARBA" id="ARBA00023136"/>
    </source>
</evidence>
<keyword evidence="9" id="KW-0393">Immunoglobulin domain</keyword>
<dbReference type="SMART" id="SM00406">
    <property type="entry name" value="IGv"/>
    <property type="match status" value="1"/>
</dbReference>
<evidence type="ECO:0000259" key="11">
    <source>
        <dbReference type="PROSITE" id="PS50835"/>
    </source>
</evidence>
<keyword evidence="10" id="KW-1279">T cell receptor</keyword>
<comment type="caution">
    <text evidence="12">The sequence shown here is derived from an EMBL/GenBank/DDBJ whole genome shotgun (WGS) entry which is preliminary data.</text>
</comment>
<dbReference type="InterPro" id="IPR051287">
    <property type="entry name" value="TCR_variable_region"/>
</dbReference>
<comment type="subcellular location">
    <subcellularLocation>
        <location evidence="1">Cell membrane</location>
    </subcellularLocation>
</comment>
<dbReference type="Pfam" id="PF07686">
    <property type="entry name" value="V-set"/>
    <property type="match status" value="1"/>
</dbReference>
<sequence>MSVQEKETVTLNCTYDASGTTYSPFWYKQHSSGMMTFLIPQDSYNKPNAAEGRYSLNFQKASKFITLTISASQLGDSAVYFCALSEPTVRGMEEGPVPKPRVLIDTTTCCRDQGRELLSQTGRG</sequence>
<keyword evidence="7" id="KW-1015">Disulfide bond</keyword>
<evidence type="ECO:0000256" key="10">
    <source>
        <dbReference type="ARBA" id="ARBA00043266"/>
    </source>
</evidence>
<keyword evidence="3" id="KW-0732">Signal</keyword>